<evidence type="ECO:0000313" key="1">
    <source>
        <dbReference type="EMBL" id="QSL65819.1"/>
    </source>
</evidence>
<accession>A0A899G2Z1</accession>
<dbReference type="Gene3D" id="1.25.10.10">
    <property type="entry name" value="Leucine-rich Repeat Variant"/>
    <property type="match status" value="2"/>
</dbReference>
<keyword evidence="2" id="KW-1185">Reference proteome</keyword>
<dbReference type="InterPro" id="IPR040144">
    <property type="entry name" value="RAP1GDS1"/>
</dbReference>
<dbReference type="Proteomes" id="UP000663699">
    <property type="component" value="Chromosome 8"/>
</dbReference>
<evidence type="ECO:0000313" key="2">
    <source>
        <dbReference type="Proteomes" id="UP000663699"/>
    </source>
</evidence>
<proteinExistence type="predicted"/>
<dbReference type="PANTHER" id="PTHR10957">
    <property type="entry name" value="RAP1 GTPASE-GDP DISSOCIATION STIMULATOR 1"/>
    <property type="match status" value="1"/>
</dbReference>
<dbReference type="GO" id="GO:0005085">
    <property type="term" value="F:guanyl-nucleotide exchange factor activity"/>
    <property type="evidence" value="ECO:0007669"/>
    <property type="project" value="InterPro"/>
</dbReference>
<dbReference type="InterPro" id="IPR011989">
    <property type="entry name" value="ARM-like"/>
</dbReference>
<reference evidence="1" key="1">
    <citation type="submission" date="2020-06" db="EMBL/GenBank/DDBJ databases">
        <title>Genomes of multiple members of Pneumocystis genus reveal paths to human pathogen Pneumocystis jirovecii.</title>
        <authorList>
            <person name="Cisse O.H."/>
            <person name="Ma L."/>
            <person name="Dekker J."/>
            <person name="Khil P."/>
            <person name="Jo J."/>
            <person name="Brenchley J."/>
            <person name="Blair R."/>
            <person name="Pahar B."/>
            <person name="Chabe M."/>
            <person name="Van Rompay K.A."/>
            <person name="Keesler R."/>
            <person name="Sukura A."/>
            <person name="Hirsch V."/>
            <person name="Kutty G."/>
            <person name="Liu Y."/>
            <person name="Peng L."/>
            <person name="Chen J."/>
            <person name="Song J."/>
            <person name="Weissenbacher-Lang C."/>
            <person name="Xu J."/>
            <person name="Upham N.S."/>
            <person name="Stajich J.E."/>
            <person name="Cuomo C.A."/>
            <person name="Cushion M.T."/>
            <person name="Kovacs J.A."/>
        </authorList>
    </citation>
    <scope>NUCLEOTIDE SEQUENCE</scope>
    <source>
        <strain evidence="1">2A</strain>
    </source>
</reference>
<organism evidence="1 2">
    <name type="scientific">Pneumocystis wakefieldiae</name>
    <dbReference type="NCBI Taxonomy" id="38082"/>
    <lineage>
        <taxon>Eukaryota</taxon>
        <taxon>Fungi</taxon>
        <taxon>Dikarya</taxon>
        <taxon>Ascomycota</taxon>
        <taxon>Taphrinomycotina</taxon>
        <taxon>Pneumocystomycetes</taxon>
        <taxon>Pneumocystaceae</taxon>
        <taxon>Pneumocystis</taxon>
    </lineage>
</organism>
<dbReference type="EMBL" id="CP054539">
    <property type="protein sequence ID" value="QSL65819.1"/>
    <property type="molecule type" value="Genomic_DNA"/>
</dbReference>
<dbReference type="AlphaFoldDB" id="A0A899G2Z1"/>
<dbReference type="OrthoDB" id="26149at2759"/>
<dbReference type="InterPro" id="IPR016024">
    <property type="entry name" value="ARM-type_fold"/>
</dbReference>
<gene>
    <name evidence="1" type="ORF">MERGE_000097</name>
</gene>
<dbReference type="SUPFAM" id="SSF48371">
    <property type="entry name" value="ARM repeat"/>
    <property type="match status" value="1"/>
</dbReference>
<sequence>MESASPQGIIDELVSLDELEKLYKKCLEEAENGEVIEELVRNIRSIGDFSREVENREYIGKTYTNLMFSIMRDAPNIDKRCVFQSLRVIGNCCIDDVKNRERVLEFGGEDVLMDFLEDEDTSIYTVSLTSLLNLCMDSDEATERLNRKNAVSRILKTANLRTNFDILARIIGWLMSKEEKHYDPDCFIGFLSMVQSCPDNVADIFSIILSFLPQNDIQTALVQSGKLYDLLEYFYRMVPCQEHFNSENKGLISMLINSFGEIAANNDFSEYILNNQLIMDMLLKHLETDSFHLLILCSCVMLGNLARTDKTCIYFVHELKLYEKLINIINLFDNPKVIYSSSGFLKNLSIPKNNKSIIGEAGGIKLCTKLFTFDSVKPILYIAVSILRQLIIDDGKNASFFVDSGIFMQLLELRKKTDDHFIIMESSRIVSSMIRTVNLFKLFDIEKKMLEYPDFESIFKDMIVQTQYPVIRTEAIFALALISRFYGPDFKKNVFNLLQDEPVLNILVELGKTGTKDLRDNIRILLFSINNEFKNESINSAFLLLGQFIGSKIEIFFQQIYFS</sequence>
<name>A0A899G2Z1_9ASCO</name>
<protein>
    <submittedName>
        <fullName evidence="1">Uncharacterized protein</fullName>
    </submittedName>
</protein>